<evidence type="ECO:0000313" key="6">
    <source>
        <dbReference type="Proteomes" id="UP001448614"/>
    </source>
</evidence>
<gene>
    <name evidence="5" type="ORF">V3C41_10475</name>
</gene>
<evidence type="ECO:0000313" key="5">
    <source>
        <dbReference type="EMBL" id="MEO3941489.1"/>
    </source>
</evidence>
<name>A0ABV0GSS5_PAENI</name>
<dbReference type="Gene3D" id="2.30.120.10">
    <property type="match status" value="1"/>
</dbReference>
<comment type="similarity">
    <text evidence="1">Belongs to the peptidase S45 family.</text>
</comment>
<keyword evidence="2 5" id="KW-0378">Hydrolase</keyword>
<dbReference type="EC" id="3.5.1.-" evidence="5"/>
<dbReference type="Proteomes" id="UP001448614">
    <property type="component" value="Unassembled WGS sequence"/>
</dbReference>
<proteinExistence type="inferred from homology"/>
<evidence type="ECO:0000256" key="4">
    <source>
        <dbReference type="SAM" id="MobiDB-lite"/>
    </source>
</evidence>
<dbReference type="PANTHER" id="PTHR34218">
    <property type="entry name" value="PEPTIDASE S45 PENICILLIN AMIDASE"/>
    <property type="match status" value="1"/>
</dbReference>
<dbReference type="InterPro" id="IPR043147">
    <property type="entry name" value="Penicillin_amidase_A-knob"/>
</dbReference>
<dbReference type="InterPro" id="IPR014395">
    <property type="entry name" value="Pen/GL7ACA/AHL_acylase"/>
</dbReference>
<accession>A0ABV0GSS5</accession>
<dbReference type="EMBL" id="JBBMFV010000004">
    <property type="protein sequence ID" value="MEO3941489.1"/>
    <property type="molecule type" value="Genomic_DNA"/>
</dbReference>
<feature type="compositionally biased region" description="Gly residues" evidence="4">
    <location>
        <begin position="552"/>
        <end position="565"/>
    </location>
</feature>
<dbReference type="SUPFAM" id="SSF56235">
    <property type="entry name" value="N-terminal nucleophile aminohydrolases (Ntn hydrolases)"/>
    <property type="match status" value="1"/>
</dbReference>
<dbReference type="PANTHER" id="PTHR34218:SF4">
    <property type="entry name" value="ACYL-HOMOSERINE LACTONE ACYLASE QUIP"/>
    <property type="match status" value="1"/>
</dbReference>
<dbReference type="RefSeq" id="WP_347782509.1">
    <property type="nucleotide sequence ID" value="NZ_JBBMFV010000004.1"/>
</dbReference>
<reference evidence="5 6" key="1">
    <citation type="journal article" date="2024" name="Appl. Microbiol. Biotechnol.">
        <title>Biosynthetic gene clusters with biotechnological applications in novel Antarctic isolates from Actinomycetota.</title>
        <authorList>
            <person name="Bruna P."/>
            <person name="Nunez-Montero K."/>
            <person name="Contreras M.J."/>
            <person name="Leal K."/>
            <person name="Garcia M."/>
            <person name="Abanto M."/>
            <person name="Barrientos L."/>
        </authorList>
    </citation>
    <scope>NUCLEOTIDE SEQUENCE [LARGE SCALE GENOMIC DNA]</scope>
    <source>
        <strain evidence="5 6">Se16.17</strain>
    </source>
</reference>
<dbReference type="Gene3D" id="1.10.439.10">
    <property type="entry name" value="Penicillin Amidohydrolase, domain 1"/>
    <property type="match status" value="1"/>
</dbReference>
<dbReference type="InterPro" id="IPR023343">
    <property type="entry name" value="Penicillin_amidase_dom1"/>
</dbReference>
<evidence type="ECO:0000256" key="2">
    <source>
        <dbReference type="ARBA" id="ARBA00022801"/>
    </source>
</evidence>
<sequence length="781" mass="82925">MTPALMHPSAPAGGPGTYRDRWGIPHLWADSADELAFLQGNNAAADRSWQIELERWRSEGRTAEVLGADAVVWDRFARQARLDDTARRCFGNLDTRTQRWCGQYVAGINQALADGLRNGPEFAASGSAPEPWNPWTPLGVFLVHHVLFSTFPNKLFRAHVARTLGDDAVGLFSIEAPVWSGSNAWAAHGSTTATGLPLVAGDPHRLMELPGVYQQIRLACPDFDAIGFAFPGVPGLPHFAHTGHTAWAITNAMADYQDLFEEQLRRVTDAGGDRIEARGADGWETAVVSLETITVRDSEPVTVEVIETARGSVISEAPDGDALSLRFPARVEGRLGFEALLPLLESRSVAGVEAAFDAWVEPVNSVIAADTSGAVRHFVAGLVPQRNPANRRLPAPAFSPRHQWEQQYVVLPRTDVEQFVVSANDRAAGGGDAVAMEFAPVHRAVRIRELLDLASASASGPLSVGDMQAIHTDTLLGPWPLFRSLLSGLAADEASGEGGLSRDESSAEGSSGEGGLSTADGSSGDGGLSTVDGLSAEGSSGEDDLSTADGSSGDGGLSGEDGLPGEGELSPDARLLRSLLLDWDGRMDAGSRHAAVFAAWRGQLVRRLARHSALAPLDAPTGYSPLFGPWLSVASRIGFALETLLVRGSELGIDVQAEAAAALEDVGVEEPRVLSWGDRHTLLAVHVLPGPLASAAPTAGLAGDTGCVLCTESLPGVDDRSFRGPVARYVWDLSERRNSRWIVPFGASGTPDHEHFADQLPLWAAGELAPVVTDWHELIKD</sequence>
<comment type="caution">
    <text evidence="5">The sequence shown here is derived from an EMBL/GenBank/DDBJ whole genome shotgun (WGS) entry which is preliminary data.</text>
</comment>
<evidence type="ECO:0000256" key="1">
    <source>
        <dbReference type="ARBA" id="ARBA00006586"/>
    </source>
</evidence>
<evidence type="ECO:0000256" key="3">
    <source>
        <dbReference type="ARBA" id="ARBA00023145"/>
    </source>
</evidence>
<dbReference type="InterPro" id="IPR002692">
    <property type="entry name" value="S45"/>
</dbReference>
<feature type="region of interest" description="Disordered" evidence="4">
    <location>
        <begin position="493"/>
        <end position="570"/>
    </location>
</feature>
<dbReference type="InterPro" id="IPR043146">
    <property type="entry name" value="Penicillin_amidase_N_B-knob"/>
</dbReference>
<dbReference type="Pfam" id="PF01804">
    <property type="entry name" value="Penicil_amidase"/>
    <property type="match status" value="1"/>
</dbReference>
<keyword evidence="6" id="KW-1185">Reference proteome</keyword>
<dbReference type="Gene3D" id="3.60.20.10">
    <property type="entry name" value="Glutamine Phosphoribosylpyrophosphate, subunit 1, domain 1"/>
    <property type="match status" value="2"/>
</dbReference>
<keyword evidence="3" id="KW-0865">Zymogen</keyword>
<dbReference type="InterPro" id="IPR029055">
    <property type="entry name" value="Ntn_hydrolases_N"/>
</dbReference>
<dbReference type="PIRSF" id="PIRSF001227">
    <property type="entry name" value="Pen_acylase"/>
    <property type="match status" value="1"/>
</dbReference>
<dbReference type="GO" id="GO:0016787">
    <property type="term" value="F:hydrolase activity"/>
    <property type="evidence" value="ECO:0007669"/>
    <property type="project" value="UniProtKB-KW"/>
</dbReference>
<dbReference type="Gene3D" id="1.10.1400.10">
    <property type="match status" value="2"/>
</dbReference>
<protein>
    <submittedName>
        <fullName evidence="5">Penicillin acylase family protein</fullName>
        <ecNumber evidence="5">3.5.1.-</ecNumber>
    </submittedName>
</protein>
<organism evidence="5 6">
    <name type="scientific">Paenarthrobacter nicotinovorans</name>
    <name type="common">Arthrobacter nicotinovorans</name>
    <dbReference type="NCBI Taxonomy" id="29320"/>
    <lineage>
        <taxon>Bacteria</taxon>
        <taxon>Bacillati</taxon>
        <taxon>Actinomycetota</taxon>
        <taxon>Actinomycetes</taxon>
        <taxon>Micrococcales</taxon>
        <taxon>Micrococcaceae</taxon>
        <taxon>Paenarthrobacter</taxon>
    </lineage>
</organism>